<accession>A0ABY6HM64</accession>
<name>A0ABY6HM64_9ARCH</name>
<reference evidence="2" key="1">
    <citation type="submission" date="2022-09" db="EMBL/GenBank/DDBJ databases">
        <title>Actin cytoskeleton and complex cell architecture in an #Asgard archaeon.</title>
        <authorList>
            <person name="Ponce Toledo R.I."/>
            <person name="Schleper C."/>
            <person name="Rodrigues Oliveira T."/>
            <person name="Wollweber F."/>
            <person name="Xu J."/>
            <person name="Rittmann S."/>
            <person name="Klingl A."/>
            <person name="Pilhofer M."/>
        </authorList>
    </citation>
    <scope>NUCLEOTIDE SEQUENCE</scope>
    <source>
        <strain evidence="2">B-35</strain>
    </source>
</reference>
<dbReference type="Proteomes" id="UP001208689">
    <property type="component" value="Chromosome"/>
</dbReference>
<protein>
    <recommendedName>
        <fullName evidence="1">CS domain-containing protein</fullName>
    </recommendedName>
</protein>
<evidence type="ECO:0000259" key="1">
    <source>
        <dbReference type="PROSITE" id="PS51203"/>
    </source>
</evidence>
<dbReference type="CDD" id="cd00298">
    <property type="entry name" value="ACD_sHsps_p23-like"/>
    <property type="match status" value="1"/>
</dbReference>
<keyword evidence="3" id="KW-1185">Reference proteome</keyword>
<organism evidence="2 3">
    <name type="scientific">Candidatus Lokiarchaeum ossiferum</name>
    <dbReference type="NCBI Taxonomy" id="2951803"/>
    <lineage>
        <taxon>Archaea</taxon>
        <taxon>Promethearchaeati</taxon>
        <taxon>Promethearchaeota</taxon>
        <taxon>Promethearchaeia</taxon>
        <taxon>Promethearchaeales</taxon>
        <taxon>Promethearchaeaceae</taxon>
        <taxon>Candidatus Lokiarchaeum</taxon>
    </lineage>
</organism>
<dbReference type="SUPFAM" id="SSF49764">
    <property type="entry name" value="HSP20-like chaperones"/>
    <property type="match status" value="1"/>
</dbReference>
<dbReference type="EMBL" id="CP104013">
    <property type="protein sequence ID" value="UYP43977.1"/>
    <property type="molecule type" value="Genomic_DNA"/>
</dbReference>
<feature type="domain" description="CS" evidence="1">
    <location>
        <begin position="16"/>
        <end position="107"/>
    </location>
</feature>
<evidence type="ECO:0000313" key="3">
    <source>
        <dbReference type="Proteomes" id="UP001208689"/>
    </source>
</evidence>
<dbReference type="InterPro" id="IPR008978">
    <property type="entry name" value="HSP20-like_chaperone"/>
</dbReference>
<proteinExistence type="predicted"/>
<dbReference type="InterPro" id="IPR007052">
    <property type="entry name" value="CS_dom"/>
</dbReference>
<evidence type="ECO:0000313" key="2">
    <source>
        <dbReference type="EMBL" id="UYP43977.1"/>
    </source>
</evidence>
<gene>
    <name evidence="2" type="ORF">NEF87_000262</name>
</gene>
<dbReference type="PROSITE" id="PS51203">
    <property type="entry name" value="CS"/>
    <property type="match status" value="1"/>
</dbReference>
<sequence length="107" mass="12522">MTQEEAQETEIKYKITPTSHFNVESTKKEWNLEIHLPGVDKSKIKFRVLPKYFDLSATRDNAHYSLSGHFPWEVDIDTVKGDYEEGLLYITGKIKNPMDDAYRIKLE</sequence>
<dbReference type="Gene3D" id="2.60.40.790">
    <property type="match status" value="1"/>
</dbReference>